<evidence type="ECO:0000256" key="3">
    <source>
        <dbReference type="ARBA" id="ARBA00066641"/>
    </source>
</evidence>
<protein>
    <recommendedName>
        <fullName evidence="4">D-xylose 1-dehydrogenase</fullName>
        <ecNumber evidence="3">1.1.1.175</ecNumber>
    </recommendedName>
</protein>
<feature type="domain" description="Ketoreductase" evidence="5">
    <location>
        <begin position="8"/>
        <end position="188"/>
    </location>
</feature>
<dbReference type="PRINTS" id="PR00081">
    <property type="entry name" value="GDHRDH"/>
</dbReference>
<dbReference type="HOGENOM" id="CLU_010194_1_3_5"/>
<dbReference type="PRINTS" id="PR00080">
    <property type="entry name" value="SDRFAMILY"/>
</dbReference>
<dbReference type="Gene3D" id="3.40.50.720">
    <property type="entry name" value="NAD(P)-binding Rossmann-like Domain"/>
    <property type="match status" value="1"/>
</dbReference>
<evidence type="ECO:0000256" key="2">
    <source>
        <dbReference type="ARBA" id="ARBA00023002"/>
    </source>
</evidence>
<dbReference type="PANTHER" id="PTHR43639">
    <property type="entry name" value="OXIDOREDUCTASE, SHORT-CHAIN DEHYDROGENASE/REDUCTASE FAMILY (AFU_ORTHOLOGUE AFUA_5G02870)"/>
    <property type="match status" value="1"/>
</dbReference>
<dbReference type="InterPro" id="IPR057326">
    <property type="entry name" value="KR_dom"/>
</dbReference>
<evidence type="ECO:0000256" key="4">
    <source>
        <dbReference type="ARBA" id="ARBA00069939"/>
    </source>
</evidence>
<dbReference type="Pfam" id="PF13561">
    <property type="entry name" value="adh_short_C2"/>
    <property type="match status" value="1"/>
</dbReference>
<dbReference type="AlphaFoldDB" id="B0T962"/>
<sequence length="248" mass="25203">MTKVLSGKTALVTGGSRGIGAAIARELAEQGADVAISYVASADRAHAVVADLKSKGVRAEAFQADSADGEQVKTLIADVAAQFGKLDILVNNAGVFHYGAVNTTDHVADLDRVYAVNTHAVMTAIRAAGQIMNEGGRIISMSSGVATRTGAPGLADYGASKAAIDGFTRGAARDLGPKGITVNVIGAGPVNTEMNPEDGPISDWLKSESALGRYARVEEIASVVAFIASPAASYITGSIIPVDGGYAA</sequence>
<dbReference type="FunFam" id="3.40.50.720:FF:000084">
    <property type="entry name" value="Short-chain dehydrogenase reductase"/>
    <property type="match status" value="1"/>
</dbReference>
<dbReference type="EMBL" id="CP000928">
    <property type="protein sequence ID" value="ABZ74237.1"/>
    <property type="molecule type" value="Genomic_DNA"/>
</dbReference>
<dbReference type="GO" id="GO:0047838">
    <property type="term" value="F:D-xylose 1-dehydrogenase (NAD+) activity"/>
    <property type="evidence" value="ECO:0007669"/>
    <property type="project" value="UniProtKB-EC"/>
</dbReference>
<name>B0T962_CAUSK</name>
<gene>
    <name evidence="6" type="ordered locus">Caul_5117</name>
</gene>
<organism evidence="6">
    <name type="scientific">Caulobacter sp. (strain K31)</name>
    <dbReference type="NCBI Taxonomy" id="366602"/>
    <lineage>
        <taxon>Bacteria</taxon>
        <taxon>Pseudomonadati</taxon>
        <taxon>Pseudomonadota</taxon>
        <taxon>Alphaproteobacteria</taxon>
        <taxon>Caulobacterales</taxon>
        <taxon>Caulobacteraceae</taxon>
        <taxon>Caulobacter</taxon>
    </lineage>
</organism>
<evidence type="ECO:0000259" key="5">
    <source>
        <dbReference type="SMART" id="SM00822"/>
    </source>
</evidence>
<evidence type="ECO:0000256" key="1">
    <source>
        <dbReference type="ARBA" id="ARBA00006484"/>
    </source>
</evidence>
<comment type="similarity">
    <text evidence="1">Belongs to the short-chain dehydrogenases/reductases (SDR) family.</text>
</comment>
<evidence type="ECO:0000313" key="6">
    <source>
        <dbReference type="EMBL" id="ABZ74237.1"/>
    </source>
</evidence>
<dbReference type="InterPro" id="IPR002347">
    <property type="entry name" value="SDR_fam"/>
</dbReference>
<keyword evidence="6" id="KW-0614">Plasmid</keyword>
<dbReference type="OrthoDB" id="154414at2"/>
<dbReference type="SMART" id="SM00822">
    <property type="entry name" value="PKS_KR"/>
    <property type="match status" value="1"/>
</dbReference>
<dbReference type="InterPro" id="IPR036291">
    <property type="entry name" value="NAD(P)-bd_dom_sf"/>
</dbReference>
<reference evidence="6" key="1">
    <citation type="submission" date="2008-01" db="EMBL/GenBank/DDBJ databases">
        <title>Complete sequence of plasmid1 pCAUL01 of Caulobacter sp. K31.</title>
        <authorList>
            <consortium name="US DOE Joint Genome Institute"/>
            <person name="Copeland A."/>
            <person name="Lucas S."/>
            <person name="Lapidus A."/>
            <person name="Barry K."/>
            <person name="Glavina del Rio T."/>
            <person name="Dalin E."/>
            <person name="Tice H."/>
            <person name="Pitluck S."/>
            <person name="Bruce D."/>
            <person name="Goodwin L."/>
            <person name="Thompson L.S."/>
            <person name="Brettin T."/>
            <person name="Detter J.C."/>
            <person name="Han C."/>
            <person name="Schmutz J."/>
            <person name="Larimer F."/>
            <person name="Land M."/>
            <person name="Hauser L."/>
            <person name="Kyrpides N."/>
            <person name="Kim E."/>
            <person name="Stephens C."/>
            <person name="Richardson P."/>
        </authorList>
    </citation>
    <scope>NUCLEOTIDE SEQUENCE [LARGE SCALE GENOMIC DNA]</scope>
    <source>
        <strain evidence="6">K31</strain>
        <plasmid evidence="6">pCAUL01</plasmid>
    </source>
</reference>
<dbReference type="SUPFAM" id="SSF51735">
    <property type="entry name" value="NAD(P)-binding Rossmann-fold domains"/>
    <property type="match status" value="1"/>
</dbReference>
<geneLocation type="plasmid" evidence="6">
    <name>pCAUL01</name>
</geneLocation>
<keyword evidence="2" id="KW-0560">Oxidoreductase</keyword>
<proteinExistence type="inferred from homology"/>
<dbReference type="KEGG" id="cak:Caul_5117"/>
<accession>B0T962</accession>
<dbReference type="EC" id="1.1.1.175" evidence="3"/>
<dbReference type="PANTHER" id="PTHR43639:SF1">
    <property type="entry name" value="SHORT-CHAIN DEHYDROGENASE_REDUCTASE FAMILY PROTEIN"/>
    <property type="match status" value="1"/>
</dbReference>